<reference evidence="1 2" key="1">
    <citation type="journal article" date="2011" name="Stand. Genomic Sci.">
        <title>Complete genome sequence of Syntrophobotulus glycolicus type strain (FlGlyR).</title>
        <authorList>
            <person name="Han C."/>
            <person name="Mwirichia R."/>
            <person name="Chertkov O."/>
            <person name="Held B."/>
            <person name="Lapidus A."/>
            <person name="Nolan M."/>
            <person name="Lucas S."/>
            <person name="Hammon N."/>
            <person name="Deshpande S."/>
            <person name="Cheng J.F."/>
            <person name="Tapia R."/>
            <person name="Goodwin L."/>
            <person name="Pitluck S."/>
            <person name="Huntemann M."/>
            <person name="Liolios K."/>
            <person name="Ivanova N."/>
            <person name="Pagani I."/>
            <person name="Mavromatis K."/>
            <person name="Ovchinikova G."/>
            <person name="Pati A."/>
            <person name="Chen A."/>
            <person name="Palaniappan K."/>
            <person name="Land M."/>
            <person name="Hauser L."/>
            <person name="Brambilla E.M."/>
            <person name="Rohde M."/>
            <person name="Spring S."/>
            <person name="Sikorski J."/>
            <person name="Goker M."/>
            <person name="Woyke T."/>
            <person name="Bristow J."/>
            <person name="Eisen J.A."/>
            <person name="Markowitz V."/>
            <person name="Hugenholtz P."/>
            <person name="Kyrpides N.C."/>
            <person name="Klenk H.P."/>
            <person name="Detter J.C."/>
        </authorList>
    </citation>
    <scope>NUCLEOTIDE SEQUENCE [LARGE SCALE GENOMIC DNA]</scope>
    <source>
        <strain evidence="2">DSM 8271 / FlGlyR</strain>
    </source>
</reference>
<dbReference type="Gene3D" id="3.30.1490.300">
    <property type="match status" value="1"/>
</dbReference>
<proteinExistence type="predicted"/>
<evidence type="ECO:0000313" key="1">
    <source>
        <dbReference type="EMBL" id="ADY56235.1"/>
    </source>
</evidence>
<dbReference type="RefSeq" id="WP_013625103.1">
    <property type="nucleotide sequence ID" value="NC_015172.1"/>
</dbReference>
<dbReference type="InterPro" id="IPR050696">
    <property type="entry name" value="FtsA/MreB"/>
</dbReference>
<name>F0T0U6_SYNGF</name>
<organism evidence="1 2">
    <name type="scientific">Syntrophobotulus glycolicus (strain DSM 8271 / FlGlyR)</name>
    <dbReference type="NCBI Taxonomy" id="645991"/>
    <lineage>
        <taxon>Bacteria</taxon>
        <taxon>Bacillati</taxon>
        <taxon>Bacillota</taxon>
        <taxon>Clostridia</taxon>
        <taxon>Eubacteriales</taxon>
        <taxon>Desulfitobacteriaceae</taxon>
        <taxon>Syntrophobotulus</taxon>
    </lineage>
</organism>
<sequence length="381" mass="43688">MKKGWLAEINHHKMILAEVVWEKKKDLRIIMNKIEQIHIPNGDQQDIAEKLRELVKREKLTTKNLKISLVCPGVMFRMVSVPKMSSGSLDQFIYHEFDQCFSFDLTDYLIDYRMIRRFKTLGQERISILLAAVPRSDVENVNKLWKEAGIQPQTIDLGLDCIIRLFKVLFEREAKINSQALISEEGHSPDHIVIVDFRHDKADFIVLAEGQLDHYSSVAVHLPQISKTAEETAAAACPKEPDTPPEGSAEYAFRGMIPKGNLQIKRKRQEHEFILEELFIPYFPSAQQYESAFTAVIEELSAALNTFRTNHGGQQIKKVYLLGEYADFPGFQGLIHKELQVSTVLGYPGKWKPEFREPSLLWEKDWLSFTGLCGLALRGMK</sequence>
<evidence type="ECO:0008006" key="3">
    <source>
        <dbReference type="Google" id="ProtNLM"/>
    </source>
</evidence>
<dbReference type="Proteomes" id="UP000007488">
    <property type="component" value="Chromosome"/>
</dbReference>
<dbReference type="AlphaFoldDB" id="F0T0U6"/>
<dbReference type="STRING" id="645991.Sgly_1939"/>
<accession>F0T0U6</accession>
<dbReference type="PANTHER" id="PTHR32432:SF3">
    <property type="entry name" value="ETHANOLAMINE UTILIZATION PROTEIN EUTJ"/>
    <property type="match status" value="1"/>
</dbReference>
<dbReference type="eggNOG" id="COG4972">
    <property type="taxonomic scope" value="Bacteria"/>
</dbReference>
<dbReference type="Gene3D" id="3.30.420.40">
    <property type="match status" value="2"/>
</dbReference>
<dbReference type="OrthoDB" id="1793583at2"/>
<dbReference type="Pfam" id="PF11104">
    <property type="entry name" value="PilM_2"/>
    <property type="match status" value="1"/>
</dbReference>
<reference evidence="2" key="2">
    <citation type="submission" date="2011-02" db="EMBL/GenBank/DDBJ databases">
        <title>The complete genome of Syntrophobotulus glycolicus DSM 8271.</title>
        <authorList>
            <person name="Lucas S."/>
            <person name="Copeland A."/>
            <person name="Lapidus A."/>
            <person name="Bruce D."/>
            <person name="Goodwin L."/>
            <person name="Pitluck S."/>
            <person name="Kyrpides N."/>
            <person name="Mavromatis K."/>
            <person name="Pagani I."/>
            <person name="Ivanova N."/>
            <person name="Mikhailova N."/>
            <person name="Chertkov O."/>
            <person name="Held B."/>
            <person name="Detter J.C."/>
            <person name="Tapia R."/>
            <person name="Han C."/>
            <person name="Land M."/>
            <person name="Hauser L."/>
            <person name="Markowitz V."/>
            <person name="Cheng J.-F."/>
            <person name="Hugenholtz P."/>
            <person name="Woyke T."/>
            <person name="Wu D."/>
            <person name="Spring S."/>
            <person name="Schroeder M."/>
            <person name="Brambilla E."/>
            <person name="Klenk H.-P."/>
            <person name="Eisen J.A."/>
        </authorList>
    </citation>
    <scope>NUCLEOTIDE SEQUENCE [LARGE SCALE GENOMIC DNA]</scope>
    <source>
        <strain evidence="2">DSM 8271 / FlGlyR</strain>
    </source>
</reference>
<dbReference type="PANTHER" id="PTHR32432">
    <property type="entry name" value="CELL DIVISION PROTEIN FTSA-RELATED"/>
    <property type="match status" value="1"/>
</dbReference>
<dbReference type="InterPro" id="IPR005883">
    <property type="entry name" value="PilM"/>
</dbReference>
<keyword evidence="2" id="KW-1185">Reference proteome</keyword>
<protein>
    <recommendedName>
        <fullName evidence="3">Type IV pilus assembly protein PilM</fullName>
    </recommendedName>
</protein>
<dbReference type="HOGENOM" id="CLU_711194_0_0_9"/>
<gene>
    <name evidence="1" type="ordered locus">Sgly_1939</name>
</gene>
<dbReference type="EMBL" id="CP002547">
    <property type="protein sequence ID" value="ADY56235.1"/>
    <property type="molecule type" value="Genomic_DNA"/>
</dbReference>
<evidence type="ECO:0000313" key="2">
    <source>
        <dbReference type="Proteomes" id="UP000007488"/>
    </source>
</evidence>
<dbReference type="KEGG" id="sgy:Sgly_1939"/>